<proteinExistence type="predicted"/>
<evidence type="ECO:0000313" key="2">
    <source>
        <dbReference type="Proteomes" id="UP000562395"/>
    </source>
</evidence>
<dbReference type="EMBL" id="JACICY010000020">
    <property type="protein sequence ID" value="MBB3862705.1"/>
    <property type="molecule type" value="Genomic_DNA"/>
</dbReference>
<protein>
    <submittedName>
        <fullName evidence="1">Uncharacterized protein</fullName>
    </submittedName>
</protein>
<keyword evidence="2" id="KW-1185">Reference proteome</keyword>
<dbReference type="Proteomes" id="UP000562395">
    <property type="component" value="Unassembled WGS sequence"/>
</dbReference>
<organism evidence="1 2">
    <name type="scientific">Novosphingobium hassiacum</name>
    <dbReference type="NCBI Taxonomy" id="173676"/>
    <lineage>
        <taxon>Bacteria</taxon>
        <taxon>Pseudomonadati</taxon>
        <taxon>Pseudomonadota</taxon>
        <taxon>Alphaproteobacteria</taxon>
        <taxon>Sphingomonadales</taxon>
        <taxon>Sphingomonadaceae</taxon>
        <taxon>Novosphingobium</taxon>
    </lineage>
</organism>
<reference evidence="1 2" key="1">
    <citation type="submission" date="2020-08" db="EMBL/GenBank/DDBJ databases">
        <title>Genomic Encyclopedia of Type Strains, Phase IV (KMG-IV): sequencing the most valuable type-strain genomes for metagenomic binning, comparative biology and taxonomic classification.</title>
        <authorList>
            <person name="Goeker M."/>
        </authorList>
    </citation>
    <scope>NUCLEOTIDE SEQUENCE [LARGE SCALE GENOMIC DNA]</scope>
    <source>
        <strain evidence="1 2">DSM 14552</strain>
    </source>
</reference>
<evidence type="ECO:0000313" key="1">
    <source>
        <dbReference type="EMBL" id="MBB3862705.1"/>
    </source>
</evidence>
<dbReference type="AlphaFoldDB" id="A0A7W5ZZ35"/>
<sequence length="59" mass="6548">MKNDFDSRTRPKSASLDTESGFLIGSAYRHYASKAVVVDGRRLPKWLGGALDAFHPLLQ</sequence>
<accession>A0A7W5ZZ35</accession>
<comment type="caution">
    <text evidence="1">The sequence shown here is derived from an EMBL/GenBank/DDBJ whole genome shotgun (WGS) entry which is preliminary data.</text>
</comment>
<gene>
    <name evidence="1" type="ORF">GGQ88_004007</name>
</gene>
<name>A0A7W5ZZ35_9SPHN</name>